<reference evidence="3 4" key="1">
    <citation type="submission" date="2016-10" db="EMBL/GenBank/DDBJ databases">
        <authorList>
            <person name="de Groot N.N."/>
        </authorList>
    </citation>
    <scope>NUCLEOTIDE SEQUENCE [LARGE SCALE GENOMIC DNA]</scope>
    <source>
        <strain evidence="3 4">CGMCC 4.1859</strain>
    </source>
</reference>
<dbReference type="InterPro" id="IPR051267">
    <property type="entry name" value="STEAP_metalloreductase"/>
</dbReference>
<dbReference type="Proteomes" id="UP000198614">
    <property type="component" value="Unassembled WGS sequence"/>
</dbReference>
<dbReference type="PANTHER" id="PTHR14239">
    <property type="entry name" value="DUDULIN-RELATED"/>
    <property type="match status" value="1"/>
</dbReference>
<gene>
    <name evidence="3" type="ORF">SAMN05216260_109143</name>
</gene>
<evidence type="ECO:0000259" key="2">
    <source>
        <dbReference type="Pfam" id="PF03807"/>
    </source>
</evidence>
<dbReference type="InterPro" id="IPR036291">
    <property type="entry name" value="NAD(P)-bd_dom_sf"/>
</dbReference>
<dbReference type="SUPFAM" id="SSF51735">
    <property type="entry name" value="NAD(P)-binding Rossmann-fold domains"/>
    <property type="match status" value="1"/>
</dbReference>
<organism evidence="3 4">
    <name type="scientific">Streptomyces griseoaurantiacus</name>
    <dbReference type="NCBI Taxonomy" id="68213"/>
    <lineage>
        <taxon>Bacteria</taxon>
        <taxon>Bacillati</taxon>
        <taxon>Actinomycetota</taxon>
        <taxon>Actinomycetes</taxon>
        <taxon>Kitasatosporales</taxon>
        <taxon>Streptomycetaceae</taxon>
        <taxon>Streptomyces</taxon>
        <taxon>Streptomyces aurantiacus group</taxon>
    </lineage>
</organism>
<evidence type="ECO:0000313" key="4">
    <source>
        <dbReference type="Proteomes" id="UP000198614"/>
    </source>
</evidence>
<evidence type="ECO:0000256" key="1">
    <source>
        <dbReference type="ARBA" id="ARBA00023002"/>
    </source>
</evidence>
<dbReference type="InterPro" id="IPR028939">
    <property type="entry name" value="P5C_Rdtase_cat_N"/>
</dbReference>
<dbReference type="AlphaFoldDB" id="A0A1G7MEF0"/>
<evidence type="ECO:0000313" key="3">
    <source>
        <dbReference type="EMBL" id="SDF59570.1"/>
    </source>
</evidence>
<keyword evidence="1" id="KW-0560">Oxidoreductase</keyword>
<proteinExistence type="predicted"/>
<dbReference type="OrthoDB" id="3194817at2"/>
<dbReference type="Gene3D" id="3.40.50.720">
    <property type="entry name" value="NAD(P)-binding Rossmann-like Domain"/>
    <property type="match status" value="1"/>
</dbReference>
<protein>
    <recommendedName>
        <fullName evidence="2">Pyrroline-5-carboxylate reductase catalytic N-terminal domain-containing protein</fullName>
    </recommendedName>
</protein>
<name>A0A1G7MEF0_9ACTN</name>
<feature type="domain" description="Pyrroline-5-carboxylate reductase catalytic N-terminal" evidence="2">
    <location>
        <begin position="3"/>
        <end position="94"/>
    </location>
</feature>
<dbReference type="Pfam" id="PF03807">
    <property type="entry name" value="F420_oxidored"/>
    <property type="match status" value="1"/>
</dbReference>
<dbReference type="EMBL" id="FNAX01000009">
    <property type="protein sequence ID" value="SDF59570.1"/>
    <property type="molecule type" value="Genomic_DNA"/>
</dbReference>
<sequence length="215" mass="22571">MTTIGILGAGRVGLGLARKLALAGHDVVVGRRDPARELPAQARDLGASVRFTDQRSAAAAGDLVINATPGDTTLERLGAMADVLAGKILVDIANATHHGPDGLPGELVHQDGSLGERLQRALPATRVVKTLNTMLHVVMTAPESLATPPTAYLSGDDQDAKETVARLLGDLGWKPDWIEDIGDIGTARATEVLILLVTQVLRHQGLRPTAVSLSR</sequence>
<dbReference type="GO" id="GO:0016491">
    <property type="term" value="F:oxidoreductase activity"/>
    <property type="evidence" value="ECO:0007669"/>
    <property type="project" value="UniProtKB-KW"/>
</dbReference>
<accession>A0A1G7MEF0</accession>